<accession>A0A8X6RKZ1</accession>
<gene>
    <name evidence="1" type="ORF">TNCV_1076571</name>
</gene>
<evidence type="ECO:0000313" key="1">
    <source>
        <dbReference type="EMBL" id="GFX97286.1"/>
    </source>
</evidence>
<dbReference type="InterPro" id="IPR036397">
    <property type="entry name" value="RNaseH_sf"/>
</dbReference>
<reference evidence="1" key="1">
    <citation type="submission" date="2020-08" db="EMBL/GenBank/DDBJ databases">
        <title>Multicomponent nature underlies the extraordinary mechanical properties of spider dragline silk.</title>
        <authorList>
            <person name="Kono N."/>
            <person name="Nakamura H."/>
            <person name="Mori M."/>
            <person name="Yoshida Y."/>
            <person name="Ohtoshi R."/>
            <person name="Malay A.D."/>
            <person name="Moran D.A.P."/>
            <person name="Tomita M."/>
            <person name="Numata K."/>
            <person name="Arakawa K."/>
        </authorList>
    </citation>
    <scope>NUCLEOTIDE SEQUENCE</scope>
</reference>
<organism evidence="1 2">
    <name type="scientific">Trichonephila clavipes</name>
    <name type="common">Golden silk orbweaver</name>
    <name type="synonym">Nephila clavipes</name>
    <dbReference type="NCBI Taxonomy" id="2585209"/>
    <lineage>
        <taxon>Eukaryota</taxon>
        <taxon>Metazoa</taxon>
        <taxon>Ecdysozoa</taxon>
        <taxon>Arthropoda</taxon>
        <taxon>Chelicerata</taxon>
        <taxon>Arachnida</taxon>
        <taxon>Araneae</taxon>
        <taxon>Araneomorphae</taxon>
        <taxon>Entelegynae</taxon>
        <taxon>Araneoidea</taxon>
        <taxon>Nephilidae</taxon>
        <taxon>Trichonephila</taxon>
    </lineage>
</organism>
<name>A0A8X6RKZ1_TRICX</name>
<dbReference type="Gene3D" id="3.30.420.10">
    <property type="entry name" value="Ribonuclease H-like superfamily/Ribonuclease H"/>
    <property type="match status" value="1"/>
</dbReference>
<dbReference type="Proteomes" id="UP000887159">
    <property type="component" value="Unassembled WGS sequence"/>
</dbReference>
<dbReference type="EMBL" id="BMAU01021197">
    <property type="protein sequence ID" value="GFX97286.1"/>
    <property type="molecule type" value="Genomic_DNA"/>
</dbReference>
<dbReference type="AlphaFoldDB" id="A0A8X6RKZ1"/>
<dbReference type="GO" id="GO:0003676">
    <property type="term" value="F:nucleic acid binding"/>
    <property type="evidence" value="ECO:0007669"/>
    <property type="project" value="InterPro"/>
</dbReference>
<keyword evidence="2" id="KW-1185">Reference proteome</keyword>
<proteinExistence type="predicted"/>
<sequence length="109" mass="12323">MGRTYLLKTVADEVRLLMKKCPACCVMIGRDRSSQQVGVAEHVWDAQGKAIAQLQIPPNTHQMLKSALIEEWRMLPQDEINNLICSMKANYEAFVAAKVDTFLIRDLGF</sequence>
<evidence type="ECO:0000313" key="2">
    <source>
        <dbReference type="Proteomes" id="UP000887159"/>
    </source>
</evidence>
<comment type="caution">
    <text evidence="1">The sequence shown here is derived from an EMBL/GenBank/DDBJ whole genome shotgun (WGS) entry which is preliminary data.</text>
</comment>
<protein>
    <submittedName>
        <fullName evidence="1">Uncharacterized protein</fullName>
    </submittedName>
</protein>